<keyword evidence="1" id="KW-1133">Transmembrane helix</keyword>
<proteinExistence type="predicted"/>
<evidence type="ECO:0000256" key="1">
    <source>
        <dbReference type="SAM" id="Phobius"/>
    </source>
</evidence>
<evidence type="ECO:0000313" key="3">
    <source>
        <dbReference type="Proteomes" id="UP000242519"/>
    </source>
</evidence>
<keyword evidence="1" id="KW-0472">Membrane</keyword>
<comment type="caution">
    <text evidence="2">The sequence shown here is derived from an EMBL/GenBank/DDBJ whole genome shotgun (WGS) entry which is preliminary data.</text>
</comment>
<dbReference type="Proteomes" id="UP000242519">
    <property type="component" value="Unassembled WGS sequence"/>
</dbReference>
<feature type="transmembrane region" description="Helical" evidence="1">
    <location>
        <begin position="40"/>
        <end position="63"/>
    </location>
</feature>
<accession>A0A218YW82</accession>
<reference evidence="2 3" key="1">
    <citation type="submission" date="2017-04" db="EMBL/GenBank/DDBJ databases">
        <title>Draft genome sequence of Marssonina coronaria NL1: causal agent of apple blotch.</title>
        <authorList>
            <person name="Cheng Q."/>
        </authorList>
    </citation>
    <scope>NUCLEOTIDE SEQUENCE [LARGE SCALE GENOMIC DNA]</scope>
    <source>
        <strain evidence="2 3">NL1</strain>
    </source>
</reference>
<evidence type="ECO:0000313" key="2">
    <source>
        <dbReference type="EMBL" id="OWO99371.1"/>
    </source>
</evidence>
<organism evidence="2 3">
    <name type="scientific">Diplocarpon coronariae</name>
    <dbReference type="NCBI Taxonomy" id="2795749"/>
    <lineage>
        <taxon>Eukaryota</taxon>
        <taxon>Fungi</taxon>
        <taxon>Dikarya</taxon>
        <taxon>Ascomycota</taxon>
        <taxon>Pezizomycotina</taxon>
        <taxon>Leotiomycetes</taxon>
        <taxon>Helotiales</taxon>
        <taxon>Drepanopezizaceae</taxon>
        <taxon>Diplocarpon</taxon>
    </lineage>
</organism>
<gene>
    <name evidence="2" type="ORF">B2J93_8768</name>
</gene>
<name>A0A218YW82_9HELO</name>
<feature type="transmembrane region" description="Helical" evidence="1">
    <location>
        <begin position="12"/>
        <end position="34"/>
    </location>
</feature>
<dbReference type="EMBL" id="MZNU01000361">
    <property type="protein sequence ID" value="OWO99371.1"/>
    <property type="molecule type" value="Genomic_DNA"/>
</dbReference>
<dbReference type="InParanoid" id="A0A218YW82"/>
<keyword evidence="3" id="KW-1185">Reference proteome</keyword>
<keyword evidence="1" id="KW-0812">Transmembrane</keyword>
<sequence length="204" mass="23194">MEHHNDADDEIGTTEAGCLLLYCSCLLIAVWIAAELNVSFWTPIVIFTPPVLCYGLWAIWTVYKSRSTMLLPIHEPASPYGTTLSRQSSSDSAHTVLDHSNSDSCRTLYLLRATERALKEDLEDIGAKADVIYKVHQGASAFIYGRNSDRRGERCNAWEGWYAASSEWYAVSKRMQNKKKELQRIQQEIVELREEANTFLYCSC</sequence>
<protein>
    <submittedName>
        <fullName evidence="2">Uncharacterized protein</fullName>
    </submittedName>
</protein>
<dbReference type="AlphaFoldDB" id="A0A218YW82"/>